<evidence type="ECO:0000256" key="1">
    <source>
        <dbReference type="ARBA" id="ARBA00004896"/>
    </source>
</evidence>
<evidence type="ECO:0000256" key="9">
    <source>
        <dbReference type="ARBA" id="ARBA00023002"/>
    </source>
</evidence>
<comment type="subunit">
    <text evidence="3 12">Homodimer.</text>
</comment>
<feature type="binding site" evidence="13">
    <location>
        <begin position="35"/>
        <end position="37"/>
    </location>
    <ligand>
        <name>NADP(+)</name>
        <dbReference type="ChEBI" id="CHEBI:58349"/>
    </ligand>
</feature>
<keyword evidence="7 12" id="KW-0521">NADP</keyword>
<dbReference type="UniPathway" id="UPA00034">
    <property type="reaction ID" value="UER00026"/>
</dbReference>
<evidence type="ECO:0000256" key="5">
    <source>
        <dbReference type="ARBA" id="ARBA00021654"/>
    </source>
</evidence>
<dbReference type="EMBL" id="FUWM01000006">
    <property type="protein sequence ID" value="SJZ40360.1"/>
    <property type="molecule type" value="Genomic_DNA"/>
</dbReference>
<dbReference type="InterPro" id="IPR036291">
    <property type="entry name" value="NAD(P)-bd_dom_sf"/>
</dbReference>
<dbReference type="NCBIfam" id="TIGR01921">
    <property type="entry name" value="DAP-DH"/>
    <property type="match status" value="1"/>
</dbReference>
<dbReference type="EC" id="1.4.1.16" evidence="4 12"/>
<feature type="binding site" evidence="13">
    <location>
        <position position="250"/>
    </location>
    <ligand>
        <name>substrate</name>
    </ligand>
</feature>
<name>A0A1T4KD79_9FIRM</name>
<dbReference type="Gene3D" id="3.30.360.10">
    <property type="entry name" value="Dihydrodipicolinate Reductase, domain 2"/>
    <property type="match status" value="1"/>
</dbReference>
<keyword evidence="6 12" id="KW-0028">Amino-acid biosynthesis</keyword>
<dbReference type="AlphaFoldDB" id="A0A1T4KD79"/>
<evidence type="ECO:0000256" key="6">
    <source>
        <dbReference type="ARBA" id="ARBA00022605"/>
    </source>
</evidence>
<protein>
    <recommendedName>
        <fullName evidence="5 12">Meso-diaminopimelate D-dehydrogenase</fullName>
        <shortName evidence="12">DAPDH</shortName>
        <shortName evidence="12">Meso-DAP dehydrogenase</shortName>
        <ecNumber evidence="4 12">1.4.1.16</ecNumber>
    </recommendedName>
</protein>
<evidence type="ECO:0000256" key="4">
    <source>
        <dbReference type="ARBA" id="ARBA00012080"/>
    </source>
</evidence>
<sequence>MKKTKVGIVGYGNLGKGVQAAVKQNPDIELVGVFTRRPVDTVNVNEEGVEVVNVDDTEDYIDKIDVMLLCGGSATDLPVQGPKFAAMFNTVDSYDNHDEIPEYYSEMNEVAEENGNTSAISIGWDPGLFSMNRMLAEAVLPEGNAYTFWGHGVSQGHSDAIRRIDGVKDAVQYTVPKEDAIERVRQGENPELATKKKHTRECYVVAEEGADKEQIKEEIKTMPSYFADYETTVNFVTQEELDTEHSAMPHGGFVMRSGQTGENKDSNQIIEFSLNLDSNPEFTASVLVAYARAIHQLNQEGQTGAKTVFDVPLSYLTHKSSAELRKELL</sequence>
<feature type="binding site" evidence="13">
    <location>
        <begin position="11"/>
        <end position="14"/>
    </location>
    <ligand>
        <name>NADP(+)</name>
        <dbReference type="ChEBI" id="CHEBI:58349"/>
    </ligand>
</feature>
<keyword evidence="8 12" id="KW-0220">Diaminopimelate biosynthesis</keyword>
<dbReference type="GO" id="GO:0019877">
    <property type="term" value="P:diaminopimelate biosynthetic process"/>
    <property type="evidence" value="ECO:0007669"/>
    <property type="project" value="UniProtKB-UniRule"/>
</dbReference>
<keyword evidence="10 12" id="KW-0457">Lysine biosynthesis</keyword>
<evidence type="ECO:0000256" key="11">
    <source>
        <dbReference type="ARBA" id="ARBA00052023"/>
    </source>
</evidence>
<dbReference type="GO" id="GO:0047850">
    <property type="term" value="F:diaminopimelate dehydrogenase activity"/>
    <property type="evidence" value="ECO:0007669"/>
    <property type="project" value="UniProtKB-UniRule"/>
</dbReference>
<feature type="binding site" evidence="13">
    <location>
        <begin position="70"/>
        <end position="73"/>
    </location>
    <ligand>
        <name>NADP(+)</name>
        <dbReference type="ChEBI" id="CHEBI:58349"/>
    </ligand>
</feature>
<proteinExistence type="inferred from homology"/>
<comment type="pathway">
    <text evidence="1 12">Amino-acid biosynthesis; L-lysine biosynthesis via DAP pathway; DL-2,6-diaminopimelate from (S)-tetrahydrodipicolinate: step 1/1.</text>
</comment>
<comment type="similarity">
    <text evidence="2 12">Belongs to the diaminopimelate dehydrogenase family.</text>
</comment>
<reference evidence="16" key="1">
    <citation type="submission" date="2017-02" db="EMBL/GenBank/DDBJ databases">
        <authorList>
            <person name="Varghese N."/>
            <person name="Submissions S."/>
        </authorList>
    </citation>
    <scope>NUCLEOTIDE SEQUENCE [LARGE SCALE GENOMIC DNA]</scope>
    <source>
        <strain evidence="16">ATCC BAA-73</strain>
    </source>
</reference>
<dbReference type="GO" id="GO:0009089">
    <property type="term" value="P:lysine biosynthetic process via diaminopimelate"/>
    <property type="evidence" value="ECO:0007669"/>
    <property type="project" value="UniProtKB-UniRule"/>
</dbReference>
<evidence type="ECO:0000256" key="3">
    <source>
        <dbReference type="ARBA" id="ARBA00011738"/>
    </source>
</evidence>
<dbReference type="STRING" id="142842.SAMN02745118_00725"/>
<evidence type="ECO:0000259" key="14">
    <source>
        <dbReference type="Pfam" id="PF16654"/>
    </source>
</evidence>
<comment type="function">
    <text evidence="12">Catalyzes the reversible NADPH-dependent reductive amination of L-2-amino-6-oxopimelate, the acyclic form of L-tetrahydrodipicolinate, to generate the meso compound, D,L-2,6-diaminopimelate.</text>
</comment>
<dbReference type="GO" id="GO:0000166">
    <property type="term" value="F:nucleotide binding"/>
    <property type="evidence" value="ECO:0007669"/>
    <property type="project" value="UniProtKB-KW"/>
</dbReference>
<evidence type="ECO:0000313" key="15">
    <source>
        <dbReference type="EMBL" id="SJZ40360.1"/>
    </source>
</evidence>
<dbReference type="PIRSF" id="PIRSF025648">
    <property type="entry name" value="DDH"/>
    <property type="match status" value="1"/>
</dbReference>
<evidence type="ECO:0000256" key="8">
    <source>
        <dbReference type="ARBA" id="ARBA00022915"/>
    </source>
</evidence>
<dbReference type="InterPro" id="IPR010190">
    <property type="entry name" value="Diaminopimelate_DH_Ddh"/>
</dbReference>
<organism evidence="15 16">
    <name type="scientific">Selenihalanaerobacter shriftii</name>
    <dbReference type="NCBI Taxonomy" id="142842"/>
    <lineage>
        <taxon>Bacteria</taxon>
        <taxon>Bacillati</taxon>
        <taxon>Bacillota</taxon>
        <taxon>Clostridia</taxon>
        <taxon>Halanaerobiales</taxon>
        <taxon>Halobacteroidaceae</taxon>
        <taxon>Selenihalanaerobacter</taxon>
    </lineage>
</organism>
<keyword evidence="16" id="KW-1185">Reference proteome</keyword>
<dbReference type="SUPFAM" id="SSF51735">
    <property type="entry name" value="NAD(P)-binding Rossmann-fold domains"/>
    <property type="match status" value="2"/>
</dbReference>
<feature type="binding site" evidence="13">
    <location>
        <position position="149"/>
    </location>
    <ligand>
        <name>substrate</name>
    </ligand>
</feature>
<evidence type="ECO:0000256" key="7">
    <source>
        <dbReference type="ARBA" id="ARBA00022857"/>
    </source>
</evidence>
<dbReference type="InterPro" id="IPR032094">
    <property type="entry name" value="Meso-DAP_DH_C"/>
</dbReference>
<dbReference type="CDD" id="cd02270">
    <property type="entry name" value="meso-DAPDH_N"/>
    <property type="match status" value="1"/>
</dbReference>
<evidence type="ECO:0000256" key="2">
    <source>
        <dbReference type="ARBA" id="ARBA00007442"/>
    </source>
</evidence>
<dbReference type="SUPFAM" id="SSF55347">
    <property type="entry name" value="Glyceraldehyde-3-phosphate dehydrogenase-like, C-terminal domain"/>
    <property type="match status" value="1"/>
</dbReference>
<evidence type="ECO:0000256" key="13">
    <source>
        <dbReference type="PIRSR" id="PIRSR025648-1"/>
    </source>
</evidence>
<dbReference type="Proteomes" id="UP000190625">
    <property type="component" value="Unassembled WGS sequence"/>
</dbReference>
<dbReference type="Gene3D" id="3.40.50.720">
    <property type="entry name" value="NAD(P)-binding Rossmann-like Domain"/>
    <property type="match status" value="1"/>
</dbReference>
<feature type="binding site" evidence="13">
    <location>
        <position position="200"/>
    </location>
    <ligand>
        <name>substrate</name>
    </ligand>
</feature>
<accession>A0A1T4KD79</accession>
<comment type="catalytic activity">
    <reaction evidence="11 12">
        <text>meso-2,6-diaminopimelate + NADP(+) + H2O = (S)-2-amino-6-oxoheptanedioate + NH4(+) + NADPH + H(+)</text>
        <dbReference type="Rhea" id="RHEA:13561"/>
        <dbReference type="ChEBI" id="CHEBI:15377"/>
        <dbReference type="ChEBI" id="CHEBI:15378"/>
        <dbReference type="ChEBI" id="CHEBI:28938"/>
        <dbReference type="ChEBI" id="CHEBI:57783"/>
        <dbReference type="ChEBI" id="CHEBI:57791"/>
        <dbReference type="ChEBI" id="CHEBI:58349"/>
        <dbReference type="ChEBI" id="CHEBI:58556"/>
        <dbReference type="EC" id="1.4.1.16"/>
    </reaction>
</comment>
<dbReference type="RefSeq" id="WP_078809225.1">
    <property type="nucleotide sequence ID" value="NZ_FUWM01000006.1"/>
</dbReference>
<evidence type="ECO:0000313" key="16">
    <source>
        <dbReference type="Proteomes" id="UP000190625"/>
    </source>
</evidence>
<evidence type="ECO:0000256" key="10">
    <source>
        <dbReference type="ARBA" id="ARBA00023154"/>
    </source>
</evidence>
<keyword evidence="13" id="KW-0547">Nucleotide-binding</keyword>
<feature type="binding site" evidence="13">
    <location>
        <begin position="93"/>
        <end position="95"/>
    </location>
    <ligand>
        <name>NADP(+)</name>
        <dbReference type="ChEBI" id="CHEBI:58349"/>
    </ligand>
</feature>
<evidence type="ECO:0000256" key="12">
    <source>
        <dbReference type="PIRNR" id="PIRNR025648"/>
    </source>
</evidence>
<feature type="binding site" evidence="13">
    <location>
        <position position="174"/>
    </location>
    <ligand>
        <name>substrate</name>
    </ligand>
</feature>
<feature type="binding site" evidence="13">
    <location>
        <position position="279"/>
    </location>
    <ligand>
        <name>substrate</name>
    </ligand>
</feature>
<keyword evidence="9 12" id="KW-0560">Oxidoreductase</keyword>
<feature type="domain" description="Meso-diaminopimelate D-dehydrogenase C-terminal" evidence="14">
    <location>
        <begin position="123"/>
        <end position="278"/>
    </location>
</feature>
<gene>
    <name evidence="15" type="ORF">SAMN02745118_00725</name>
</gene>
<dbReference type="OrthoDB" id="9779394at2"/>
<dbReference type="Pfam" id="PF16654">
    <property type="entry name" value="DAPDH_C"/>
    <property type="match status" value="1"/>
</dbReference>